<feature type="transmembrane region" description="Helical" evidence="1">
    <location>
        <begin position="38"/>
        <end position="58"/>
    </location>
</feature>
<dbReference type="EMBL" id="LDRV01000134">
    <property type="protein sequence ID" value="KTS06086.1"/>
    <property type="molecule type" value="Genomic_DNA"/>
</dbReference>
<feature type="transmembrane region" description="Helical" evidence="1">
    <location>
        <begin position="64"/>
        <end position="83"/>
    </location>
</feature>
<organism evidence="2 3">
    <name type="scientific">Microbacterium testaceum</name>
    <name type="common">Aureobacterium testaceum</name>
    <name type="synonym">Brevibacterium testaceum</name>
    <dbReference type="NCBI Taxonomy" id="2033"/>
    <lineage>
        <taxon>Bacteria</taxon>
        <taxon>Bacillati</taxon>
        <taxon>Actinomycetota</taxon>
        <taxon>Actinomycetes</taxon>
        <taxon>Micrococcales</taxon>
        <taxon>Microbacteriaceae</taxon>
        <taxon>Microbacterium</taxon>
    </lineage>
</organism>
<comment type="caution">
    <text evidence="2">The sequence shown here is derived from an EMBL/GenBank/DDBJ whole genome shotgun (WGS) entry which is preliminary data.</text>
</comment>
<dbReference type="AlphaFoldDB" id="A0A147F306"/>
<feature type="transmembrane region" description="Helical" evidence="1">
    <location>
        <begin position="95"/>
        <end position="114"/>
    </location>
</feature>
<dbReference type="Proteomes" id="UP000072189">
    <property type="component" value="Unassembled WGS sequence"/>
</dbReference>
<sequence length="357" mass="37601">MAVLDLIAAVAAAALSVTLLFLAHGRHGDDRGGPRAELVRYFGIAALAALACAFLNILEEMGGGTFAAAIGNATNVFAPALAWAGLRRLNARRAIGAITAGAGAILMLGMTYVMPLDDAILWKTFGIAAFSTLAAMEARRAPVSAIRGTSLLAGSLAVFAAYNASRLVVAGATGINSPLWEKVSSAELTSVVSALTICAVTIATLQMGRQLDDDPAPGTRAHDRGALRREAHDLLEKHSAIDVVVVRIPEIDLIRAAHSNERAEQMLTALVDAARETLSAVGAGVPARDTVFFLLPAGAEVARVEQSVRDAFATAMPLIGYDDTPDLFFEHHRVGDVDGVSMLMESRRLRPRQPLPH</sequence>
<dbReference type="PATRIC" id="fig|2033.7.peg.668"/>
<gene>
    <name evidence="2" type="ORF">RSA3_17095</name>
</gene>
<accession>A0A147F306</accession>
<keyword evidence="1" id="KW-0472">Membrane</keyword>
<protein>
    <submittedName>
        <fullName evidence="2">Uncharacterized protein</fullName>
    </submittedName>
</protein>
<keyword evidence="1" id="KW-0812">Transmembrane</keyword>
<dbReference type="RefSeq" id="WP_058615170.1">
    <property type="nucleotide sequence ID" value="NZ_LDRV01000134.1"/>
</dbReference>
<evidence type="ECO:0000313" key="2">
    <source>
        <dbReference type="EMBL" id="KTS06086.1"/>
    </source>
</evidence>
<evidence type="ECO:0000256" key="1">
    <source>
        <dbReference type="SAM" id="Phobius"/>
    </source>
</evidence>
<evidence type="ECO:0000313" key="3">
    <source>
        <dbReference type="Proteomes" id="UP000072189"/>
    </source>
</evidence>
<feature type="transmembrane region" description="Helical" evidence="1">
    <location>
        <begin position="6"/>
        <end position="26"/>
    </location>
</feature>
<keyword evidence="1" id="KW-1133">Transmembrane helix</keyword>
<proteinExistence type="predicted"/>
<reference evidence="2 3" key="1">
    <citation type="journal article" date="2016" name="Front. Microbiol.">
        <title>Genomic Resource of Rice Seed Associated Bacteria.</title>
        <authorList>
            <person name="Midha S."/>
            <person name="Bansal K."/>
            <person name="Sharma S."/>
            <person name="Kumar N."/>
            <person name="Patil P.P."/>
            <person name="Chaudhry V."/>
            <person name="Patil P.B."/>
        </authorList>
    </citation>
    <scope>NUCLEOTIDE SEQUENCE [LARGE SCALE GENOMIC DNA]</scope>
    <source>
        <strain evidence="2 3">RSA3</strain>
    </source>
</reference>
<name>A0A147F306_MICTE</name>